<dbReference type="CDD" id="cd10017">
    <property type="entry name" value="B3_DNA"/>
    <property type="match status" value="1"/>
</dbReference>
<evidence type="ECO:0000256" key="4">
    <source>
        <dbReference type="ARBA" id="ARBA00023163"/>
    </source>
</evidence>
<evidence type="ECO:0000256" key="3">
    <source>
        <dbReference type="ARBA" id="ARBA00023125"/>
    </source>
</evidence>
<keyword evidence="4" id="KW-0804">Transcription</keyword>
<reference evidence="8 9" key="1">
    <citation type="submission" date="2024-01" db="EMBL/GenBank/DDBJ databases">
        <title>Genome assemblies of Stephania.</title>
        <authorList>
            <person name="Yang L."/>
        </authorList>
    </citation>
    <scope>NUCLEOTIDE SEQUENCE [LARGE SCALE GENOMIC DNA]</scope>
    <source>
        <strain evidence="8">QJT</strain>
        <tissue evidence="8">Leaf</tissue>
    </source>
</reference>
<keyword evidence="9" id="KW-1185">Reference proteome</keyword>
<feature type="domain" description="TF-B3" evidence="7">
    <location>
        <begin position="127"/>
        <end position="214"/>
    </location>
</feature>
<name>A0AAP0I5W0_9MAGN</name>
<organism evidence="8 9">
    <name type="scientific">Stephania japonica</name>
    <dbReference type="NCBI Taxonomy" id="461633"/>
    <lineage>
        <taxon>Eukaryota</taxon>
        <taxon>Viridiplantae</taxon>
        <taxon>Streptophyta</taxon>
        <taxon>Embryophyta</taxon>
        <taxon>Tracheophyta</taxon>
        <taxon>Spermatophyta</taxon>
        <taxon>Magnoliopsida</taxon>
        <taxon>Ranunculales</taxon>
        <taxon>Menispermaceae</taxon>
        <taxon>Menispermoideae</taxon>
        <taxon>Cissampelideae</taxon>
        <taxon>Stephania</taxon>
    </lineage>
</organism>
<dbReference type="EMBL" id="JBBNAE010000007">
    <property type="protein sequence ID" value="KAK9109173.1"/>
    <property type="molecule type" value="Genomic_DNA"/>
</dbReference>
<dbReference type="PANTHER" id="PTHR31391:SF99">
    <property type="entry name" value="B3 DOMAIN-CONTAINING PROTEIN OS06G0194400"/>
    <property type="match status" value="1"/>
</dbReference>
<feature type="region of interest" description="Disordered" evidence="6">
    <location>
        <begin position="16"/>
        <end position="54"/>
    </location>
</feature>
<dbReference type="Pfam" id="PF02362">
    <property type="entry name" value="B3"/>
    <property type="match status" value="1"/>
</dbReference>
<dbReference type="InterPro" id="IPR044837">
    <property type="entry name" value="REM16-like"/>
</dbReference>
<keyword evidence="2" id="KW-0805">Transcription regulation</keyword>
<evidence type="ECO:0000313" key="9">
    <source>
        <dbReference type="Proteomes" id="UP001417504"/>
    </source>
</evidence>
<comment type="caution">
    <text evidence="8">The sequence shown here is derived from an EMBL/GenBank/DDBJ whole genome shotgun (WGS) entry which is preliminary data.</text>
</comment>
<evidence type="ECO:0000256" key="1">
    <source>
        <dbReference type="ARBA" id="ARBA00004123"/>
    </source>
</evidence>
<sequence length="214" mass="24658">MVKRSYEEFRKQRLEENKKRMEDLNLTKLAHSLKPASASPKPSPMKPPRTPRRNTELLPLRRSTRIVNNPAPVYKEVAVEFLDRHRRVYYKRRDLSNRVYASDEARANAIDRAEELQSGLEEGFPSFVKPMLQSHTTGGFWLGLPVPFCRKNLPKRDETVCLVDEDGEEYNTVYLARKNGLSGGWMGFALAHKLVDGDALVFQLVKRTQFKVVV</sequence>
<evidence type="ECO:0000259" key="7">
    <source>
        <dbReference type="PROSITE" id="PS50863"/>
    </source>
</evidence>
<evidence type="ECO:0000313" key="8">
    <source>
        <dbReference type="EMBL" id="KAK9109173.1"/>
    </source>
</evidence>
<dbReference type="InterPro" id="IPR015300">
    <property type="entry name" value="DNA-bd_pseudobarrel_sf"/>
</dbReference>
<evidence type="ECO:0000256" key="6">
    <source>
        <dbReference type="SAM" id="MobiDB-lite"/>
    </source>
</evidence>
<keyword evidence="3" id="KW-0238">DNA-binding</keyword>
<evidence type="ECO:0000256" key="2">
    <source>
        <dbReference type="ARBA" id="ARBA00023015"/>
    </source>
</evidence>
<accession>A0AAP0I5W0</accession>
<dbReference type="Proteomes" id="UP001417504">
    <property type="component" value="Unassembled WGS sequence"/>
</dbReference>
<dbReference type="PROSITE" id="PS50863">
    <property type="entry name" value="B3"/>
    <property type="match status" value="1"/>
</dbReference>
<comment type="subcellular location">
    <subcellularLocation>
        <location evidence="1">Nucleus</location>
    </subcellularLocation>
</comment>
<dbReference type="SMART" id="SM01019">
    <property type="entry name" value="B3"/>
    <property type="match status" value="1"/>
</dbReference>
<dbReference type="GO" id="GO:0005634">
    <property type="term" value="C:nucleus"/>
    <property type="evidence" value="ECO:0007669"/>
    <property type="project" value="UniProtKB-SubCell"/>
</dbReference>
<feature type="compositionally biased region" description="Basic and acidic residues" evidence="6">
    <location>
        <begin position="16"/>
        <end position="25"/>
    </location>
</feature>
<dbReference type="GO" id="GO:0003677">
    <property type="term" value="F:DNA binding"/>
    <property type="evidence" value="ECO:0007669"/>
    <property type="project" value="UniProtKB-KW"/>
</dbReference>
<dbReference type="Gene3D" id="2.40.330.10">
    <property type="entry name" value="DNA-binding pseudobarrel domain"/>
    <property type="match status" value="1"/>
</dbReference>
<protein>
    <recommendedName>
        <fullName evidence="7">TF-B3 domain-containing protein</fullName>
    </recommendedName>
</protein>
<dbReference type="SUPFAM" id="SSF101936">
    <property type="entry name" value="DNA-binding pseudobarrel domain"/>
    <property type="match status" value="1"/>
</dbReference>
<evidence type="ECO:0000256" key="5">
    <source>
        <dbReference type="ARBA" id="ARBA00023242"/>
    </source>
</evidence>
<gene>
    <name evidence="8" type="ORF">Sjap_017233</name>
</gene>
<dbReference type="PANTHER" id="PTHR31391">
    <property type="entry name" value="B3 DOMAIN-CONTAINING PROTEIN OS11G0197600-RELATED"/>
    <property type="match status" value="1"/>
</dbReference>
<dbReference type="AlphaFoldDB" id="A0AAP0I5W0"/>
<keyword evidence="5" id="KW-0539">Nucleus</keyword>
<proteinExistence type="predicted"/>
<dbReference type="InterPro" id="IPR003340">
    <property type="entry name" value="B3_DNA-bd"/>
</dbReference>